<keyword evidence="4 5" id="KW-0472">Membrane</keyword>
<evidence type="ECO:0000313" key="6">
    <source>
        <dbReference type="EMBL" id="GDY28744.1"/>
    </source>
</evidence>
<comment type="caution">
    <text evidence="6">The sequence shown here is derived from an EMBL/GenBank/DDBJ whole genome shotgun (WGS) entry which is preliminary data.</text>
</comment>
<comment type="subcellular location">
    <subcellularLocation>
        <location evidence="1">Membrane</location>
        <topology evidence="1">Multi-pass membrane protein</topology>
    </subcellularLocation>
</comment>
<dbReference type="GO" id="GO:0016020">
    <property type="term" value="C:membrane"/>
    <property type="evidence" value="ECO:0007669"/>
    <property type="project" value="UniProtKB-SubCell"/>
</dbReference>
<reference evidence="7" key="1">
    <citation type="submission" date="2019-04" db="EMBL/GenBank/DDBJ databases">
        <title>Draft genome sequence of Pseudonocardiaceae bacterium SL3-2-4.</title>
        <authorList>
            <person name="Ningsih F."/>
            <person name="Yokota A."/>
            <person name="Sakai Y."/>
            <person name="Nanatani K."/>
            <person name="Yabe S."/>
            <person name="Oetari A."/>
            <person name="Sjamsuridzal W."/>
        </authorList>
    </citation>
    <scope>NUCLEOTIDE SEQUENCE [LARGE SCALE GENOMIC DNA]</scope>
    <source>
        <strain evidence="7">SL3-2-4</strain>
    </source>
</reference>
<keyword evidence="7" id="KW-1185">Reference proteome</keyword>
<keyword evidence="3 5" id="KW-1133">Transmembrane helix</keyword>
<dbReference type="InterPro" id="IPR032808">
    <property type="entry name" value="DoxX"/>
</dbReference>
<feature type="transmembrane region" description="Helical" evidence="5">
    <location>
        <begin position="101"/>
        <end position="121"/>
    </location>
</feature>
<accession>A0A4D4J063</accession>
<gene>
    <name evidence="6" type="ORF">GTS_03770</name>
</gene>
<evidence type="ECO:0000256" key="1">
    <source>
        <dbReference type="ARBA" id="ARBA00004141"/>
    </source>
</evidence>
<dbReference type="Pfam" id="PF13564">
    <property type="entry name" value="DoxX_2"/>
    <property type="match status" value="1"/>
</dbReference>
<dbReference type="RefSeq" id="WP_137811926.1">
    <property type="nucleotide sequence ID" value="NZ_BJFL01000001.1"/>
</dbReference>
<protein>
    <recommendedName>
        <fullName evidence="8">DoxX family protein</fullName>
    </recommendedName>
</protein>
<dbReference type="EMBL" id="BJFL01000001">
    <property type="protein sequence ID" value="GDY28744.1"/>
    <property type="molecule type" value="Genomic_DNA"/>
</dbReference>
<feature type="transmembrane region" description="Helical" evidence="5">
    <location>
        <begin position="45"/>
        <end position="66"/>
    </location>
</feature>
<proteinExistence type="predicted"/>
<sequence>MNVTLWILQALLAAIFAVSGACKSVLPKERLVAMGQTGVAPFPLPLVRFTAVCELFGVVGIILPWLTHTAAVLTPLAATGFAVVMVGAIGSHAYLKEPRSVVATTVILAMAVTVAIGRFAGLG</sequence>
<dbReference type="Proteomes" id="UP000298860">
    <property type="component" value="Unassembled WGS sequence"/>
</dbReference>
<evidence type="ECO:0000256" key="3">
    <source>
        <dbReference type="ARBA" id="ARBA00022989"/>
    </source>
</evidence>
<organism evidence="6 7">
    <name type="scientific">Gandjariella thermophila</name>
    <dbReference type="NCBI Taxonomy" id="1931992"/>
    <lineage>
        <taxon>Bacteria</taxon>
        <taxon>Bacillati</taxon>
        <taxon>Actinomycetota</taxon>
        <taxon>Actinomycetes</taxon>
        <taxon>Pseudonocardiales</taxon>
        <taxon>Pseudonocardiaceae</taxon>
        <taxon>Gandjariella</taxon>
    </lineage>
</organism>
<evidence type="ECO:0000256" key="5">
    <source>
        <dbReference type="SAM" id="Phobius"/>
    </source>
</evidence>
<name>A0A4D4J063_9PSEU</name>
<keyword evidence="2 5" id="KW-0812">Transmembrane</keyword>
<evidence type="ECO:0000313" key="7">
    <source>
        <dbReference type="Proteomes" id="UP000298860"/>
    </source>
</evidence>
<evidence type="ECO:0008006" key="8">
    <source>
        <dbReference type="Google" id="ProtNLM"/>
    </source>
</evidence>
<evidence type="ECO:0000256" key="2">
    <source>
        <dbReference type="ARBA" id="ARBA00022692"/>
    </source>
</evidence>
<dbReference type="OrthoDB" id="3790625at2"/>
<evidence type="ECO:0000256" key="4">
    <source>
        <dbReference type="ARBA" id="ARBA00023136"/>
    </source>
</evidence>
<dbReference type="AlphaFoldDB" id="A0A4D4J063"/>
<feature type="transmembrane region" description="Helical" evidence="5">
    <location>
        <begin position="73"/>
        <end position="95"/>
    </location>
</feature>